<evidence type="ECO:0000313" key="5">
    <source>
        <dbReference type="Proteomes" id="UP000638981"/>
    </source>
</evidence>
<dbReference type="InterPro" id="IPR000073">
    <property type="entry name" value="AB_hydrolase_1"/>
</dbReference>
<reference evidence="4" key="1">
    <citation type="journal article" date="2014" name="Int. J. Syst. Evol. Microbiol.">
        <title>Complete genome sequence of Corynebacterium casei LMG S-19264T (=DSM 44701T), isolated from a smear-ripened cheese.</title>
        <authorList>
            <consortium name="US DOE Joint Genome Institute (JGI-PGF)"/>
            <person name="Walter F."/>
            <person name="Albersmeier A."/>
            <person name="Kalinowski J."/>
            <person name="Ruckert C."/>
        </authorList>
    </citation>
    <scope>NUCLEOTIDE SEQUENCE</scope>
    <source>
        <strain evidence="4">KCTC 23310</strain>
    </source>
</reference>
<dbReference type="AlphaFoldDB" id="A0A918THE0"/>
<comment type="caution">
    <text evidence="4">The sequence shown here is derived from an EMBL/GenBank/DDBJ whole genome shotgun (WGS) entry which is preliminary data.</text>
</comment>
<dbReference type="Gene3D" id="3.40.50.1820">
    <property type="entry name" value="alpha/beta hydrolase"/>
    <property type="match status" value="1"/>
</dbReference>
<protein>
    <recommendedName>
        <fullName evidence="3">AB hydrolase-1 domain-containing protein</fullName>
    </recommendedName>
</protein>
<dbReference type="Proteomes" id="UP000638981">
    <property type="component" value="Unassembled WGS sequence"/>
</dbReference>
<dbReference type="PANTHER" id="PTHR43037">
    <property type="entry name" value="UNNAMED PRODUCT-RELATED"/>
    <property type="match status" value="1"/>
</dbReference>
<name>A0A918THE0_9RHOB</name>
<evidence type="ECO:0000256" key="1">
    <source>
        <dbReference type="ARBA" id="ARBA00022729"/>
    </source>
</evidence>
<dbReference type="PANTHER" id="PTHR43037:SF5">
    <property type="entry name" value="FERULOYL ESTERASE"/>
    <property type="match status" value="1"/>
</dbReference>
<evidence type="ECO:0000256" key="2">
    <source>
        <dbReference type="ARBA" id="ARBA00022801"/>
    </source>
</evidence>
<keyword evidence="2" id="KW-0378">Hydrolase</keyword>
<sequence length="272" mass="29382">MVSGGLKALVKRTLALLILAALVVQMRPGGWDAMAWLRSALWPVEPGVLTVEMRPDLAGPVLKSYDYVPPKNRFPPHRFEIGGEVRQFYALPARGAEGLPPLVILLHGAGRDGRAMLDMWANIAAKGVFLVAPDASGAQWNTGTDGPDFLADVLDEAAAIQPFDRNRVYLYGHSAGANMALYLGNCTDFPVRAVAVHAGVLPDCPGTAAWRPQLIQIGDRDESFPLVAVERAAQQISALGSPVTLRVIPGHDHWFYNIGPALADEAWAFFAR</sequence>
<organism evidence="4 5">
    <name type="scientific">Neogemmobacter tilapiae</name>
    <dbReference type="NCBI Taxonomy" id="875041"/>
    <lineage>
        <taxon>Bacteria</taxon>
        <taxon>Pseudomonadati</taxon>
        <taxon>Pseudomonadota</taxon>
        <taxon>Alphaproteobacteria</taxon>
        <taxon>Rhodobacterales</taxon>
        <taxon>Paracoccaceae</taxon>
        <taxon>Neogemmobacter</taxon>
    </lineage>
</organism>
<feature type="domain" description="AB hydrolase-1" evidence="3">
    <location>
        <begin position="101"/>
        <end position="211"/>
    </location>
</feature>
<dbReference type="GO" id="GO:0016787">
    <property type="term" value="F:hydrolase activity"/>
    <property type="evidence" value="ECO:0007669"/>
    <property type="project" value="UniProtKB-KW"/>
</dbReference>
<gene>
    <name evidence="4" type="ORF">GCM10007315_07850</name>
</gene>
<proteinExistence type="predicted"/>
<dbReference type="SUPFAM" id="SSF53474">
    <property type="entry name" value="alpha/beta-Hydrolases"/>
    <property type="match status" value="1"/>
</dbReference>
<keyword evidence="1" id="KW-0732">Signal</keyword>
<dbReference type="EMBL" id="BMYJ01000002">
    <property type="protein sequence ID" value="GHC48286.1"/>
    <property type="molecule type" value="Genomic_DNA"/>
</dbReference>
<reference evidence="4" key="2">
    <citation type="submission" date="2020-09" db="EMBL/GenBank/DDBJ databases">
        <authorList>
            <person name="Sun Q."/>
            <person name="Kim S."/>
        </authorList>
    </citation>
    <scope>NUCLEOTIDE SEQUENCE</scope>
    <source>
        <strain evidence="4">KCTC 23310</strain>
    </source>
</reference>
<dbReference type="InterPro" id="IPR050955">
    <property type="entry name" value="Plant_Biomass_Hydrol_Est"/>
</dbReference>
<evidence type="ECO:0000313" key="4">
    <source>
        <dbReference type="EMBL" id="GHC48286.1"/>
    </source>
</evidence>
<keyword evidence="5" id="KW-1185">Reference proteome</keyword>
<accession>A0A918THE0</accession>
<dbReference type="InterPro" id="IPR029058">
    <property type="entry name" value="AB_hydrolase_fold"/>
</dbReference>
<dbReference type="Pfam" id="PF00561">
    <property type="entry name" value="Abhydrolase_1"/>
    <property type="match status" value="1"/>
</dbReference>
<evidence type="ECO:0000259" key="3">
    <source>
        <dbReference type="Pfam" id="PF00561"/>
    </source>
</evidence>